<dbReference type="Proteomes" id="UP001355207">
    <property type="component" value="Chromosome 6"/>
</dbReference>
<evidence type="ECO:0000313" key="2">
    <source>
        <dbReference type="EMBL" id="WWC90252.1"/>
    </source>
</evidence>
<sequence>MFNKISIAAFSAFLLSGVNMVNAYSYRTWVDRPACMESMTQFENYYRNDCPHFKDNDERYQFQTVYFNYGTDEFATRAQVICSYLDTYNYNKRVLFNQEVADSLCAHIVEQAGDNVTEG</sequence>
<organism evidence="2 3">
    <name type="scientific">Kwoniella dendrophila CBS 6074</name>
    <dbReference type="NCBI Taxonomy" id="1295534"/>
    <lineage>
        <taxon>Eukaryota</taxon>
        <taxon>Fungi</taxon>
        <taxon>Dikarya</taxon>
        <taxon>Basidiomycota</taxon>
        <taxon>Agaricomycotina</taxon>
        <taxon>Tremellomycetes</taxon>
        <taxon>Tremellales</taxon>
        <taxon>Cryptococcaceae</taxon>
        <taxon>Kwoniella</taxon>
    </lineage>
</organism>
<gene>
    <name evidence="2" type="ORF">L201_005185</name>
</gene>
<feature type="signal peptide" evidence="1">
    <location>
        <begin position="1"/>
        <end position="23"/>
    </location>
</feature>
<accession>A0AAX4JZW8</accession>
<evidence type="ECO:0000313" key="3">
    <source>
        <dbReference type="Proteomes" id="UP001355207"/>
    </source>
</evidence>
<dbReference type="EMBL" id="CP144103">
    <property type="protein sequence ID" value="WWC90252.1"/>
    <property type="molecule type" value="Genomic_DNA"/>
</dbReference>
<keyword evidence="3" id="KW-1185">Reference proteome</keyword>
<dbReference type="RefSeq" id="XP_066077015.1">
    <property type="nucleotide sequence ID" value="XM_066220918.1"/>
</dbReference>
<keyword evidence="1" id="KW-0732">Signal</keyword>
<proteinExistence type="predicted"/>
<evidence type="ECO:0000256" key="1">
    <source>
        <dbReference type="SAM" id="SignalP"/>
    </source>
</evidence>
<protein>
    <submittedName>
        <fullName evidence="2">Uncharacterized protein</fullName>
    </submittedName>
</protein>
<reference evidence="2 3" key="1">
    <citation type="submission" date="2024-01" db="EMBL/GenBank/DDBJ databases">
        <title>Comparative genomics of Cryptococcus and Kwoniella reveals pathogenesis evolution and contrasting modes of karyotype evolution via chromosome fusion or intercentromeric recombination.</title>
        <authorList>
            <person name="Coelho M.A."/>
            <person name="David-Palma M."/>
            <person name="Shea T."/>
            <person name="Bowers K."/>
            <person name="McGinley-Smith S."/>
            <person name="Mohammad A.W."/>
            <person name="Gnirke A."/>
            <person name="Yurkov A.M."/>
            <person name="Nowrousian M."/>
            <person name="Sun S."/>
            <person name="Cuomo C.A."/>
            <person name="Heitman J."/>
        </authorList>
    </citation>
    <scope>NUCLEOTIDE SEQUENCE [LARGE SCALE GENOMIC DNA]</scope>
    <source>
        <strain evidence="2 3">CBS 6074</strain>
    </source>
</reference>
<dbReference type="GeneID" id="91095855"/>
<dbReference type="AlphaFoldDB" id="A0AAX4JZW8"/>
<feature type="chain" id="PRO_5043399569" evidence="1">
    <location>
        <begin position="24"/>
        <end position="119"/>
    </location>
</feature>
<name>A0AAX4JZW8_9TREE</name>